<dbReference type="InterPro" id="IPR022791">
    <property type="entry name" value="L-PG_synthase/AglD"/>
</dbReference>
<evidence type="ECO:0000313" key="7">
    <source>
        <dbReference type="EMBL" id="QDY71094.1"/>
    </source>
</evidence>
<feature type="transmembrane region" description="Helical" evidence="6">
    <location>
        <begin position="153"/>
        <end position="171"/>
    </location>
</feature>
<keyword evidence="2" id="KW-1003">Cell membrane</keyword>
<protein>
    <submittedName>
        <fullName evidence="7">Flippase-like domain-containing protein</fullName>
    </submittedName>
</protein>
<organism evidence="7 8">
    <name type="scientific">Qingshengfaniella alkalisoli</name>
    <dbReference type="NCBI Taxonomy" id="2599296"/>
    <lineage>
        <taxon>Bacteria</taxon>
        <taxon>Pseudomonadati</taxon>
        <taxon>Pseudomonadota</taxon>
        <taxon>Alphaproteobacteria</taxon>
        <taxon>Rhodobacterales</taxon>
        <taxon>Paracoccaceae</taxon>
        <taxon>Qingshengfaniella</taxon>
    </lineage>
</organism>
<sequence>MRLTFSSKPHLLRAIRIAVPIVTLVVVLMVVDVRDIVQTLRATRLWPLLMAGIMAQVVILASATRWSHTTRQLGHPVPLRVAVREYYVSSFLNATLPGGISGDALRVWRNRDNGGPGISVRGVMIERLAGQVALALCLLIGILTGGIGHATLVALVFIAALSVLLIALLVGGRLAGKIGIALSTFGPALKQAWVADGAWRVQAPLNLIVITALIGCFALCTRAIGTQMDVTAVLVLVPVCLAAMIIPTGIGGLGLREGAAAALWPLAGFSAEAGVAAALLFGVVNLLSALPGALFLLHPHVRTDHNR</sequence>
<comment type="subcellular location">
    <subcellularLocation>
        <location evidence="1">Cell membrane</location>
        <topology evidence="1">Multi-pass membrane protein</topology>
    </subcellularLocation>
</comment>
<feature type="transmembrane region" description="Helical" evidence="6">
    <location>
        <begin position="12"/>
        <end position="33"/>
    </location>
</feature>
<reference evidence="7 8" key="1">
    <citation type="submission" date="2019-07" db="EMBL/GenBank/DDBJ databases">
        <title>Litoreibacter alkalisoli sp. nov., isolated from saline-alkaline soil.</title>
        <authorList>
            <person name="Wang S."/>
            <person name="Xu L."/>
            <person name="Xing Y.-T."/>
            <person name="Sun J.-Q."/>
        </authorList>
    </citation>
    <scope>NUCLEOTIDE SEQUENCE [LARGE SCALE GENOMIC DNA]</scope>
    <source>
        <strain evidence="7 8">LN3S51</strain>
        <plasmid evidence="7 8">unnamed3</plasmid>
    </source>
</reference>
<keyword evidence="4 6" id="KW-1133">Transmembrane helix</keyword>
<keyword evidence="8" id="KW-1185">Reference proteome</keyword>
<evidence type="ECO:0000256" key="4">
    <source>
        <dbReference type="ARBA" id="ARBA00022989"/>
    </source>
</evidence>
<dbReference type="AlphaFoldDB" id="A0A5B8IZI4"/>
<evidence type="ECO:0000256" key="5">
    <source>
        <dbReference type="ARBA" id="ARBA00023136"/>
    </source>
</evidence>
<evidence type="ECO:0000256" key="1">
    <source>
        <dbReference type="ARBA" id="ARBA00004651"/>
    </source>
</evidence>
<dbReference type="RefSeq" id="WP_146366510.1">
    <property type="nucleotide sequence ID" value="NZ_CP042264.1"/>
</dbReference>
<proteinExistence type="predicted"/>
<feature type="transmembrane region" description="Helical" evidence="6">
    <location>
        <begin position="232"/>
        <end position="255"/>
    </location>
</feature>
<dbReference type="PANTHER" id="PTHR40277:SF1">
    <property type="entry name" value="BLL5419 PROTEIN"/>
    <property type="match status" value="1"/>
</dbReference>
<dbReference type="PANTHER" id="PTHR40277">
    <property type="entry name" value="BLL5419 PROTEIN"/>
    <property type="match status" value="1"/>
</dbReference>
<dbReference type="GO" id="GO:0005886">
    <property type="term" value="C:plasma membrane"/>
    <property type="evidence" value="ECO:0007669"/>
    <property type="project" value="UniProtKB-SubCell"/>
</dbReference>
<accession>A0A5B8IZI4</accession>
<evidence type="ECO:0000256" key="3">
    <source>
        <dbReference type="ARBA" id="ARBA00022692"/>
    </source>
</evidence>
<dbReference type="Pfam" id="PF03706">
    <property type="entry name" value="LPG_synthase_TM"/>
    <property type="match status" value="1"/>
</dbReference>
<dbReference type="Proteomes" id="UP000318483">
    <property type="component" value="Plasmid unnamed3"/>
</dbReference>
<evidence type="ECO:0000256" key="2">
    <source>
        <dbReference type="ARBA" id="ARBA00022475"/>
    </source>
</evidence>
<evidence type="ECO:0000256" key="6">
    <source>
        <dbReference type="SAM" id="Phobius"/>
    </source>
</evidence>
<keyword evidence="3 6" id="KW-0812">Transmembrane</keyword>
<feature type="transmembrane region" description="Helical" evidence="6">
    <location>
        <begin position="45"/>
        <end position="66"/>
    </location>
</feature>
<geneLocation type="plasmid" evidence="7 8">
    <name>unnamed3</name>
</geneLocation>
<dbReference type="OrthoDB" id="9126302at2"/>
<dbReference type="EMBL" id="CP042264">
    <property type="protein sequence ID" value="QDY71094.1"/>
    <property type="molecule type" value="Genomic_DNA"/>
</dbReference>
<feature type="transmembrane region" description="Helical" evidence="6">
    <location>
        <begin position="128"/>
        <end position="147"/>
    </location>
</feature>
<name>A0A5B8IZI4_9RHOB</name>
<dbReference type="KEGG" id="lit:FPZ52_15385"/>
<evidence type="ECO:0000313" key="8">
    <source>
        <dbReference type="Proteomes" id="UP000318483"/>
    </source>
</evidence>
<keyword evidence="5 6" id="KW-0472">Membrane</keyword>
<gene>
    <name evidence="7" type="ORF">FPZ52_15385</name>
</gene>
<feature type="transmembrane region" description="Helical" evidence="6">
    <location>
        <begin position="275"/>
        <end position="297"/>
    </location>
</feature>
<feature type="transmembrane region" description="Helical" evidence="6">
    <location>
        <begin position="201"/>
        <end position="220"/>
    </location>
</feature>
<keyword evidence="7" id="KW-0614">Plasmid</keyword>